<dbReference type="Pfam" id="PF06037">
    <property type="entry name" value="DUF922"/>
    <property type="match status" value="1"/>
</dbReference>
<proteinExistence type="predicted"/>
<name>A0A2P7SP42_9HYPH</name>
<comment type="caution">
    <text evidence="2">The sequence shown here is derived from an EMBL/GenBank/DDBJ whole genome shotgun (WGS) entry which is preliminary data.</text>
</comment>
<gene>
    <name evidence="2" type="ORF">C7I85_02245</name>
</gene>
<dbReference type="EMBL" id="PXYL01000001">
    <property type="protein sequence ID" value="PSJ64243.1"/>
    <property type="molecule type" value="Genomic_DNA"/>
</dbReference>
<protein>
    <submittedName>
        <fullName evidence="2">Peptidase</fullName>
    </submittedName>
</protein>
<sequence>MKRAMLIATTIACVGSPAGAATLSKSYSYFYIGGSTLEEIEAELSKRGPHVSASNSRHPGATQMQFTTQLAFTQGKDFCQIVDAKTTVGVKVILPKWRRPHKADNDVRLVWDVLASDIKRHEESHVVIAKNYGRELEQSLKAMGRQKNCEAVSDKAKTITSNVLAKHEKAQAEFDRVEGKNFESRIVRLLQYRLEQMAGHTSHRKAKMDRPI</sequence>
<reference evidence="2 3" key="1">
    <citation type="submission" date="2018-03" db="EMBL/GenBank/DDBJ databases">
        <title>The draft genome of Mesorhizobium soli JCM 19897.</title>
        <authorList>
            <person name="Li L."/>
            <person name="Liu L."/>
            <person name="Liang L."/>
            <person name="Wang T."/>
            <person name="Zhang X."/>
        </authorList>
    </citation>
    <scope>NUCLEOTIDE SEQUENCE [LARGE SCALE GENOMIC DNA]</scope>
    <source>
        <strain evidence="2 3">JCM 19897</strain>
    </source>
</reference>
<feature type="signal peptide" evidence="1">
    <location>
        <begin position="1"/>
        <end position="20"/>
    </location>
</feature>
<evidence type="ECO:0000256" key="1">
    <source>
        <dbReference type="SAM" id="SignalP"/>
    </source>
</evidence>
<keyword evidence="1" id="KW-0732">Signal</keyword>
<keyword evidence="3" id="KW-1185">Reference proteome</keyword>
<dbReference type="PIRSF" id="PIRSF010521">
    <property type="entry name" value="DUF922_bac"/>
    <property type="match status" value="1"/>
</dbReference>
<accession>A0A2P7SP42</accession>
<feature type="chain" id="PRO_5015105659" evidence="1">
    <location>
        <begin position="21"/>
        <end position="212"/>
    </location>
</feature>
<evidence type="ECO:0000313" key="2">
    <source>
        <dbReference type="EMBL" id="PSJ64243.1"/>
    </source>
</evidence>
<dbReference type="AlphaFoldDB" id="A0A2P7SP42"/>
<dbReference type="OrthoDB" id="7888967at2"/>
<dbReference type="Proteomes" id="UP000240653">
    <property type="component" value="Unassembled WGS sequence"/>
</dbReference>
<organism evidence="2 3">
    <name type="scientific">Pseudaminobacter soli</name>
    <name type="common">ex Li et al. 2025</name>
    <dbReference type="NCBI Taxonomy" id="1295366"/>
    <lineage>
        <taxon>Bacteria</taxon>
        <taxon>Pseudomonadati</taxon>
        <taxon>Pseudomonadota</taxon>
        <taxon>Alphaproteobacteria</taxon>
        <taxon>Hyphomicrobiales</taxon>
        <taxon>Phyllobacteriaceae</taxon>
        <taxon>Pseudaminobacter</taxon>
    </lineage>
</organism>
<evidence type="ECO:0000313" key="3">
    <source>
        <dbReference type="Proteomes" id="UP000240653"/>
    </source>
</evidence>
<dbReference type="InterPro" id="IPR010321">
    <property type="entry name" value="DUF922"/>
</dbReference>